<protein>
    <recommendedName>
        <fullName evidence="1">Protein kinase domain-containing protein</fullName>
    </recommendedName>
</protein>
<accession>A0AAD6TQX9</accession>
<gene>
    <name evidence="2" type="ORF">B0H15DRAFT_863883</name>
</gene>
<evidence type="ECO:0000313" key="2">
    <source>
        <dbReference type="EMBL" id="KAJ7076457.1"/>
    </source>
</evidence>
<dbReference type="GO" id="GO:0005524">
    <property type="term" value="F:ATP binding"/>
    <property type="evidence" value="ECO:0007669"/>
    <property type="project" value="InterPro"/>
</dbReference>
<dbReference type="SMART" id="SM00220">
    <property type="entry name" value="S_TKc"/>
    <property type="match status" value="1"/>
</dbReference>
<dbReference type="Proteomes" id="UP001222325">
    <property type="component" value="Unassembled WGS sequence"/>
</dbReference>
<reference evidence="2" key="1">
    <citation type="submission" date="2023-03" db="EMBL/GenBank/DDBJ databases">
        <title>Massive genome expansion in bonnet fungi (Mycena s.s.) driven by repeated elements and novel gene families across ecological guilds.</title>
        <authorList>
            <consortium name="Lawrence Berkeley National Laboratory"/>
            <person name="Harder C.B."/>
            <person name="Miyauchi S."/>
            <person name="Viragh M."/>
            <person name="Kuo A."/>
            <person name="Thoen E."/>
            <person name="Andreopoulos B."/>
            <person name="Lu D."/>
            <person name="Skrede I."/>
            <person name="Drula E."/>
            <person name="Henrissat B."/>
            <person name="Morin E."/>
            <person name="Kohler A."/>
            <person name="Barry K."/>
            <person name="LaButti K."/>
            <person name="Morin E."/>
            <person name="Salamov A."/>
            <person name="Lipzen A."/>
            <person name="Mereny Z."/>
            <person name="Hegedus B."/>
            <person name="Baldrian P."/>
            <person name="Stursova M."/>
            <person name="Weitz H."/>
            <person name="Taylor A."/>
            <person name="Grigoriev I.V."/>
            <person name="Nagy L.G."/>
            <person name="Martin F."/>
            <person name="Kauserud H."/>
        </authorList>
    </citation>
    <scope>NUCLEOTIDE SEQUENCE</scope>
    <source>
        <strain evidence="2">CBHHK173m</strain>
    </source>
</reference>
<dbReference type="EMBL" id="JARJCN010000081">
    <property type="protein sequence ID" value="KAJ7076457.1"/>
    <property type="molecule type" value="Genomic_DNA"/>
</dbReference>
<sequence length="382" mass="44361">MSQFIDKGELYWFERRSFLEAAGYRLRPKFQPGFVPKNTTNSKDFGDEYTAKHPRRQIMDVECAGDGKRLMLKSVSRKKHPFEVEIGNLFSRTPISEDPRNHCIPILEVLQDPADGDKQIIVMPMMMKFHETVFDTVGEVVDCFRQIFEGIQVMHQMFIAHRDCGVLNLVVDPSQLYPEGFHPVHMWRNTTNDGFACFITRTECWPRYYIIDFGLSRRYQPENGPPMEEVILGADKSPPEHRQPGWCNPFPTDIYHLGNLLRTSFIHSHESTIRGTGNHKPLHFLKPLVADMTQEDPRLRPTIGEVIERFDSVCSRLSNWHLRRPGQAIPWHDWIGQRIRQLKNTFKGVPPLPPYEPPRSPNLTPSMRAFYTLTPAQWAAEH</sequence>
<dbReference type="Gene3D" id="1.10.510.10">
    <property type="entry name" value="Transferase(Phosphotransferase) domain 1"/>
    <property type="match status" value="1"/>
</dbReference>
<evidence type="ECO:0000313" key="3">
    <source>
        <dbReference type="Proteomes" id="UP001222325"/>
    </source>
</evidence>
<dbReference type="InterPro" id="IPR011009">
    <property type="entry name" value="Kinase-like_dom_sf"/>
</dbReference>
<feature type="domain" description="Protein kinase" evidence="1">
    <location>
        <begin position="34"/>
        <end position="335"/>
    </location>
</feature>
<keyword evidence="3" id="KW-1185">Reference proteome</keyword>
<dbReference type="AlphaFoldDB" id="A0AAD6TQX9"/>
<comment type="caution">
    <text evidence="2">The sequence shown here is derived from an EMBL/GenBank/DDBJ whole genome shotgun (WGS) entry which is preliminary data.</text>
</comment>
<name>A0AAD6TQX9_9AGAR</name>
<dbReference type="SUPFAM" id="SSF56112">
    <property type="entry name" value="Protein kinase-like (PK-like)"/>
    <property type="match status" value="1"/>
</dbReference>
<organism evidence="2 3">
    <name type="scientific">Mycena belliarum</name>
    <dbReference type="NCBI Taxonomy" id="1033014"/>
    <lineage>
        <taxon>Eukaryota</taxon>
        <taxon>Fungi</taxon>
        <taxon>Dikarya</taxon>
        <taxon>Basidiomycota</taxon>
        <taxon>Agaricomycotina</taxon>
        <taxon>Agaricomycetes</taxon>
        <taxon>Agaricomycetidae</taxon>
        <taxon>Agaricales</taxon>
        <taxon>Marasmiineae</taxon>
        <taxon>Mycenaceae</taxon>
        <taxon>Mycena</taxon>
    </lineage>
</organism>
<evidence type="ECO:0000259" key="1">
    <source>
        <dbReference type="PROSITE" id="PS50011"/>
    </source>
</evidence>
<dbReference type="InterPro" id="IPR000719">
    <property type="entry name" value="Prot_kinase_dom"/>
</dbReference>
<dbReference type="GO" id="GO:0004672">
    <property type="term" value="F:protein kinase activity"/>
    <property type="evidence" value="ECO:0007669"/>
    <property type="project" value="InterPro"/>
</dbReference>
<dbReference type="PROSITE" id="PS50011">
    <property type="entry name" value="PROTEIN_KINASE_DOM"/>
    <property type="match status" value="1"/>
</dbReference>
<proteinExistence type="predicted"/>